<evidence type="ECO:0000313" key="8">
    <source>
        <dbReference type="EMBL" id="KAF1815027.1"/>
    </source>
</evidence>
<keyword evidence="2 7" id="KW-0812">Transmembrane</keyword>
<evidence type="ECO:0000313" key="9">
    <source>
        <dbReference type="Proteomes" id="UP000504638"/>
    </source>
</evidence>
<keyword evidence="5 7" id="KW-0472">Membrane</keyword>
<dbReference type="EMBL" id="ML975152">
    <property type="protein sequence ID" value="KAF1815027.1"/>
    <property type="molecule type" value="Genomic_DNA"/>
</dbReference>
<organism evidence="8">
    <name type="scientific">Eremomyces bilateralis CBS 781.70</name>
    <dbReference type="NCBI Taxonomy" id="1392243"/>
    <lineage>
        <taxon>Eukaryota</taxon>
        <taxon>Fungi</taxon>
        <taxon>Dikarya</taxon>
        <taxon>Ascomycota</taxon>
        <taxon>Pezizomycotina</taxon>
        <taxon>Dothideomycetes</taxon>
        <taxon>Dothideomycetes incertae sedis</taxon>
        <taxon>Eremomycetales</taxon>
        <taxon>Eremomycetaceae</taxon>
        <taxon>Eremomyces</taxon>
    </lineage>
</organism>
<accession>A0A6G1GAB4</accession>
<dbReference type="Pfam" id="PF11779">
    <property type="entry name" value="SPT_ssu-like"/>
    <property type="match status" value="1"/>
</dbReference>
<evidence type="ECO:0000256" key="5">
    <source>
        <dbReference type="ARBA" id="ARBA00023136"/>
    </source>
</evidence>
<gene>
    <name evidence="8 10" type="ORF">P152DRAFT_471675</name>
</gene>
<dbReference type="RefSeq" id="XP_033536658.1">
    <property type="nucleotide sequence ID" value="XM_033681084.1"/>
</dbReference>
<name>A0A6G1GAB4_9PEZI</name>
<proteinExistence type="predicted"/>
<dbReference type="GO" id="GO:0005789">
    <property type="term" value="C:endoplasmic reticulum membrane"/>
    <property type="evidence" value="ECO:0007669"/>
    <property type="project" value="UniProtKB-SubCell"/>
</dbReference>
<dbReference type="Proteomes" id="UP000504638">
    <property type="component" value="Unplaced"/>
</dbReference>
<protein>
    <submittedName>
        <fullName evidence="8 10">Uncharacterized protein</fullName>
    </submittedName>
</protein>
<evidence type="ECO:0000256" key="4">
    <source>
        <dbReference type="ARBA" id="ARBA00022989"/>
    </source>
</evidence>
<evidence type="ECO:0000313" key="10">
    <source>
        <dbReference type="RefSeq" id="XP_033536658.1"/>
    </source>
</evidence>
<evidence type="ECO:0000256" key="3">
    <source>
        <dbReference type="ARBA" id="ARBA00022824"/>
    </source>
</evidence>
<reference evidence="10" key="3">
    <citation type="submission" date="2025-04" db="UniProtKB">
        <authorList>
            <consortium name="RefSeq"/>
        </authorList>
    </citation>
    <scope>IDENTIFICATION</scope>
    <source>
        <strain evidence="10">CBS 781.70</strain>
    </source>
</reference>
<keyword evidence="3" id="KW-0256">Endoplasmic reticulum</keyword>
<evidence type="ECO:0000256" key="7">
    <source>
        <dbReference type="SAM" id="Phobius"/>
    </source>
</evidence>
<keyword evidence="9" id="KW-1185">Reference proteome</keyword>
<comment type="subcellular location">
    <subcellularLocation>
        <location evidence="1">Endoplasmic reticulum membrane</location>
        <topology evidence="1">Multi-pass membrane protein</topology>
    </subcellularLocation>
</comment>
<dbReference type="AlphaFoldDB" id="A0A6G1GAB4"/>
<keyword evidence="4 7" id="KW-1133">Transmembrane helix</keyword>
<feature type="region of interest" description="Disordered" evidence="6">
    <location>
        <begin position="1"/>
        <end position="46"/>
    </location>
</feature>
<evidence type="ECO:0000256" key="2">
    <source>
        <dbReference type="ARBA" id="ARBA00022692"/>
    </source>
</evidence>
<dbReference type="GeneID" id="54421654"/>
<evidence type="ECO:0000256" key="1">
    <source>
        <dbReference type="ARBA" id="ARBA00004477"/>
    </source>
</evidence>
<feature type="transmembrane region" description="Helical" evidence="7">
    <location>
        <begin position="126"/>
        <end position="146"/>
    </location>
</feature>
<dbReference type="InterPro" id="IPR024512">
    <property type="entry name" value="Ser_palmitoyltrfase_ssu-like"/>
</dbReference>
<sequence length="180" mass="20159">MKQVQERLTLAAPTPEVSEKPSPWKGSSNLGTIKVDSPSDPTEKPSVVIESFGNADSFAQLTCSAKFLKPSRPLSFTSPPSFPPPPAKSQSRLLTLLERTSDKVYLLHYRFEVTFGLYVMEPLERVAFYTLFLGFILAVLMLLYYLPTWTIRACHRLAWYLTGDAYGATASMLNQESKKS</sequence>
<dbReference type="OrthoDB" id="202672at2759"/>
<reference evidence="8 10" key="1">
    <citation type="submission" date="2020-01" db="EMBL/GenBank/DDBJ databases">
        <authorList>
            <consortium name="DOE Joint Genome Institute"/>
            <person name="Haridas S."/>
            <person name="Albert R."/>
            <person name="Binder M."/>
            <person name="Bloem J."/>
            <person name="Labutti K."/>
            <person name="Salamov A."/>
            <person name="Andreopoulos B."/>
            <person name="Baker S.E."/>
            <person name="Barry K."/>
            <person name="Bills G."/>
            <person name="Bluhm B.H."/>
            <person name="Cannon C."/>
            <person name="Castanera R."/>
            <person name="Culley D.E."/>
            <person name="Daum C."/>
            <person name="Ezra D."/>
            <person name="Gonzalez J.B."/>
            <person name="Henrissat B."/>
            <person name="Kuo A."/>
            <person name="Liang C."/>
            <person name="Lipzen A."/>
            <person name="Lutzoni F."/>
            <person name="Magnuson J."/>
            <person name="Mondo S."/>
            <person name="Nolan M."/>
            <person name="Ohm R."/>
            <person name="Pangilinan J."/>
            <person name="Park H.-J."/>
            <person name="Ramirez L."/>
            <person name="Alfaro M."/>
            <person name="Sun H."/>
            <person name="Tritt A."/>
            <person name="Yoshinaga Y."/>
            <person name="Zwiers L.-H."/>
            <person name="Turgeon B.G."/>
            <person name="Goodwin S.B."/>
            <person name="Spatafora J.W."/>
            <person name="Crous P.W."/>
            <person name="Grigoriev I.V."/>
        </authorList>
    </citation>
    <scope>NUCLEOTIDE SEQUENCE</scope>
    <source>
        <strain evidence="8 10">CBS 781.70</strain>
    </source>
</reference>
<reference evidence="10" key="2">
    <citation type="submission" date="2020-04" db="EMBL/GenBank/DDBJ databases">
        <authorList>
            <consortium name="NCBI Genome Project"/>
        </authorList>
    </citation>
    <scope>NUCLEOTIDE SEQUENCE</scope>
    <source>
        <strain evidence="10">CBS 781.70</strain>
    </source>
</reference>
<evidence type="ECO:0000256" key="6">
    <source>
        <dbReference type="SAM" id="MobiDB-lite"/>
    </source>
</evidence>